<evidence type="ECO:0000313" key="3">
    <source>
        <dbReference type="EMBL" id="EPS68323.1"/>
    </source>
</evidence>
<protein>
    <recommendedName>
        <fullName evidence="5">Tubulin alpha-6 chain</fullName>
    </recommendedName>
</protein>
<evidence type="ECO:0000313" key="4">
    <source>
        <dbReference type="Proteomes" id="UP000015453"/>
    </source>
</evidence>
<gene>
    <name evidence="3" type="ORF">M569_06449</name>
</gene>
<evidence type="ECO:0008006" key="5">
    <source>
        <dbReference type="Google" id="ProtNLM"/>
    </source>
</evidence>
<dbReference type="EMBL" id="AUSU01002666">
    <property type="protein sequence ID" value="EPS68323.1"/>
    <property type="molecule type" value="Genomic_DNA"/>
</dbReference>
<comment type="caution">
    <text evidence="3">The sequence shown here is derived from an EMBL/GenBank/DDBJ whole genome shotgun (WGS) entry which is preliminary data.</text>
</comment>
<feature type="non-terminal residue" evidence="3">
    <location>
        <position position="1"/>
    </location>
</feature>
<proteinExistence type="predicted"/>
<name>S8DYH2_9LAMI</name>
<reference evidence="3 4" key="1">
    <citation type="journal article" date="2013" name="BMC Genomics">
        <title>The miniature genome of a carnivorous plant Genlisea aurea contains a low number of genes and short non-coding sequences.</title>
        <authorList>
            <person name="Leushkin E.V."/>
            <person name="Sutormin R.A."/>
            <person name="Nabieva E.R."/>
            <person name="Penin A.A."/>
            <person name="Kondrashov A.S."/>
            <person name="Logacheva M.D."/>
        </authorList>
    </citation>
    <scope>NUCLEOTIDE SEQUENCE [LARGE SCALE GENOMIC DNA]</scope>
</reference>
<accession>S8DYH2</accession>
<evidence type="ECO:0000256" key="2">
    <source>
        <dbReference type="SAM" id="Phobius"/>
    </source>
</evidence>
<dbReference type="OrthoDB" id="2016911at2759"/>
<feature type="region of interest" description="Disordered" evidence="1">
    <location>
        <begin position="36"/>
        <end position="61"/>
    </location>
</feature>
<dbReference type="AlphaFoldDB" id="S8DYH2"/>
<dbReference type="PANTHER" id="PTHR35699">
    <property type="entry name" value="F2J10.10 PROTEIN"/>
    <property type="match status" value="1"/>
</dbReference>
<dbReference type="PANTHER" id="PTHR35699:SF1">
    <property type="entry name" value="F2J10.10 PROTEIN"/>
    <property type="match status" value="1"/>
</dbReference>
<feature type="non-terminal residue" evidence="3">
    <location>
        <position position="147"/>
    </location>
</feature>
<keyword evidence="4" id="KW-1185">Reference proteome</keyword>
<keyword evidence="2" id="KW-1133">Transmembrane helix</keyword>
<sequence>SGEEPPESLFMKELRRRGITPTSLLDEKKISTEDAKFREEDGGWGYSRRRGSTTDADPNLSKQLETSRALNSEGLEGLIPRARLLLSLGATFFLGFWPLILVTVASFSALYLYFGSEFVHIGSNTSVPPPQYVDPYTLLEDEKIYET</sequence>
<feature type="transmembrane region" description="Helical" evidence="2">
    <location>
        <begin position="84"/>
        <end position="114"/>
    </location>
</feature>
<organism evidence="3 4">
    <name type="scientific">Genlisea aurea</name>
    <dbReference type="NCBI Taxonomy" id="192259"/>
    <lineage>
        <taxon>Eukaryota</taxon>
        <taxon>Viridiplantae</taxon>
        <taxon>Streptophyta</taxon>
        <taxon>Embryophyta</taxon>
        <taxon>Tracheophyta</taxon>
        <taxon>Spermatophyta</taxon>
        <taxon>Magnoliopsida</taxon>
        <taxon>eudicotyledons</taxon>
        <taxon>Gunneridae</taxon>
        <taxon>Pentapetalae</taxon>
        <taxon>asterids</taxon>
        <taxon>lamiids</taxon>
        <taxon>Lamiales</taxon>
        <taxon>Lentibulariaceae</taxon>
        <taxon>Genlisea</taxon>
    </lineage>
</organism>
<dbReference type="Proteomes" id="UP000015453">
    <property type="component" value="Unassembled WGS sequence"/>
</dbReference>
<keyword evidence="2" id="KW-0472">Membrane</keyword>
<evidence type="ECO:0000256" key="1">
    <source>
        <dbReference type="SAM" id="MobiDB-lite"/>
    </source>
</evidence>
<keyword evidence="2" id="KW-0812">Transmembrane</keyword>